<organism evidence="2 3">
    <name type="scientific">Raineyella fluvialis</name>
    <dbReference type="NCBI Taxonomy" id="2662261"/>
    <lineage>
        <taxon>Bacteria</taxon>
        <taxon>Bacillati</taxon>
        <taxon>Actinomycetota</taxon>
        <taxon>Actinomycetes</taxon>
        <taxon>Propionibacteriales</taxon>
        <taxon>Propionibacteriaceae</taxon>
        <taxon>Raineyella</taxon>
    </lineage>
</organism>
<keyword evidence="1" id="KW-0812">Transmembrane</keyword>
<evidence type="ECO:0008006" key="4">
    <source>
        <dbReference type="Google" id="ProtNLM"/>
    </source>
</evidence>
<keyword evidence="1" id="KW-1133">Transmembrane helix</keyword>
<dbReference type="KEGG" id="rain:Rai3103_14160"/>
<dbReference type="EMBL" id="CP045725">
    <property type="protein sequence ID" value="QGF25263.1"/>
    <property type="molecule type" value="Genomic_DNA"/>
</dbReference>
<protein>
    <recommendedName>
        <fullName evidence="4">Low affinity Fe/Cu permease</fullName>
    </recommendedName>
</protein>
<gene>
    <name evidence="2" type="ORF">Rai3103_14160</name>
</gene>
<evidence type="ECO:0000256" key="1">
    <source>
        <dbReference type="SAM" id="Phobius"/>
    </source>
</evidence>
<dbReference type="GO" id="GO:0055085">
    <property type="term" value="P:transmembrane transport"/>
    <property type="evidence" value="ECO:0007669"/>
    <property type="project" value="InterPro"/>
</dbReference>
<name>A0A5Q2FJ97_9ACTN</name>
<dbReference type="InterPro" id="IPR007251">
    <property type="entry name" value="Iron_permease_Fet4"/>
</dbReference>
<evidence type="ECO:0000313" key="3">
    <source>
        <dbReference type="Proteomes" id="UP000386847"/>
    </source>
</evidence>
<keyword evidence="1" id="KW-0472">Membrane</keyword>
<feature type="transmembrane region" description="Helical" evidence="1">
    <location>
        <begin position="58"/>
        <end position="78"/>
    </location>
</feature>
<proteinExistence type="predicted"/>
<dbReference type="Proteomes" id="UP000386847">
    <property type="component" value="Chromosome"/>
</dbReference>
<evidence type="ECO:0000313" key="2">
    <source>
        <dbReference type="EMBL" id="QGF25263.1"/>
    </source>
</evidence>
<feature type="transmembrane region" description="Helical" evidence="1">
    <location>
        <begin position="33"/>
        <end position="52"/>
    </location>
</feature>
<keyword evidence="3" id="KW-1185">Reference proteome</keyword>
<dbReference type="Pfam" id="PF04120">
    <property type="entry name" value="Iron_permease"/>
    <property type="match status" value="1"/>
</dbReference>
<sequence>MPDQPEVLPSQVSYHVGPFDRFASRASSFVSRAWFFVACVLLVVVWAPSILILHDVDVWQLVINTITTIVTFLLVALLQNTQVRTDNATQQKLNAVAIALGELLDEHAAAGSERLREASRELHRSVGLEEHESS</sequence>
<reference evidence="2 3" key="1">
    <citation type="submission" date="2019-10" db="EMBL/GenBank/DDBJ databases">
        <title>Genomic analysis of Raineyella sp. CBA3103.</title>
        <authorList>
            <person name="Roh S.W."/>
        </authorList>
    </citation>
    <scope>NUCLEOTIDE SEQUENCE [LARGE SCALE GENOMIC DNA]</scope>
    <source>
        <strain evidence="2 3">CBA3103</strain>
    </source>
</reference>
<dbReference type="AlphaFoldDB" id="A0A5Q2FJ97"/>
<accession>A0A5Q2FJ97</accession>